<feature type="domain" description="Calcineurin-like phosphoesterase" evidence="3">
    <location>
        <begin position="22"/>
        <end position="243"/>
    </location>
</feature>
<proteinExistence type="inferred from homology"/>
<dbReference type="Gene3D" id="3.90.780.10">
    <property type="entry name" value="5'-Nucleotidase, C-terminal domain"/>
    <property type="match status" value="1"/>
</dbReference>
<feature type="domain" description="5'-Nucleotidase C-terminal" evidence="4">
    <location>
        <begin position="326"/>
        <end position="478"/>
    </location>
</feature>
<evidence type="ECO:0000313" key="5">
    <source>
        <dbReference type="EMBL" id="BDU78498.1"/>
    </source>
</evidence>
<name>A0AA48HHV2_9BACT</name>
<keyword evidence="2" id="KW-0378">Hydrolase</keyword>
<evidence type="ECO:0000259" key="3">
    <source>
        <dbReference type="Pfam" id="PF00149"/>
    </source>
</evidence>
<dbReference type="GO" id="GO:0030288">
    <property type="term" value="C:outer membrane-bounded periplasmic space"/>
    <property type="evidence" value="ECO:0007669"/>
    <property type="project" value="TreeGrafter"/>
</dbReference>
<organism evidence="5 6">
    <name type="scientific">Mesoterricola sediminis</name>
    <dbReference type="NCBI Taxonomy" id="2927980"/>
    <lineage>
        <taxon>Bacteria</taxon>
        <taxon>Pseudomonadati</taxon>
        <taxon>Acidobacteriota</taxon>
        <taxon>Holophagae</taxon>
        <taxon>Holophagales</taxon>
        <taxon>Holophagaceae</taxon>
        <taxon>Mesoterricola</taxon>
    </lineage>
</organism>
<accession>A0AA48HHV2</accession>
<dbReference type="Pfam" id="PF00149">
    <property type="entry name" value="Metallophos"/>
    <property type="match status" value="1"/>
</dbReference>
<dbReference type="GO" id="GO:0000166">
    <property type="term" value="F:nucleotide binding"/>
    <property type="evidence" value="ECO:0007669"/>
    <property type="project" value="UniProtKB-KW"/>
</dbReference>
<dbReference type="InterPro" id="IPR006179">
    <property type="entry name" value="5_nucleotidase/apyrase"/>
</dbReference>
<evidence type="ECO:0000313" key="6">
    <source>
        <dbReference type="Proteomes" id="UP001228113"/>
    </source>
</evidence>
<keyword evidence="2" id="KW-0547">Nucleotide-binding</keyword>
<dbReference type="PRINTS" id="PR01607">
    <property type="entry name" value="APYRASEFAMLY"/>
</dbReference>
<keyword evidence="1" id="KW-0732">Signal</keyword>
<dbReference type="KEGG" id="msea:METESE_34560"/>
<dbReference type="PANTHER" id="PTHR11575:SF24">
    <property type="entry name" value="5'-NUCLEOTIDASE"/>
    <property type="match status" value="1"/>
</dbReference>
<dbReference type="Pfam" id="PF02872">
    <property type="entry name" value="5_nucleotid_C"/>
    <property type="match status" value="1"/>
</dbReference>
<dbReference type="RefSeq" id="WP_243346041.1">
    <property type="nucleotide sequence ID" value="NZ_AP027081.1"/>
</dbReference>
<dbReference type="AlphaFoldDB" id="A0AA48HHV2"/>
<dbReference type="Gene3D" id="3.60.21.10">
    <property type="match status" value="1"/>
</dbReference>
<evidence type="ECO:0000256" key="1">
    <source>
        <dbReference type="ARBA" id="ARBA00022729"/>
    </source>
</evidence>
<dbReference type="PANTHER" id="PTHR11575">
    <property type="entry name" value="5'-NUCLEOTIDASE-RELATED"/>
    <property type="match status" value="1"/>
</dbReference>
<dbReference type="EMBL" id="AP027081">
    <property type="protein sequence ID" value="BDU78498.1"/>
    <property type="molecule type" value="Genomic_DNA"/>
</dbReference>
<evidence type="ECO:0000256" key="2">
    <source>
        <dbReference type="RuleBase" id="RU362119"/>
    </source>
</evidence>
<dbReference type="InterPro" id="IPR029052">
    <property type="entry name" value="Metallo-depent_PP-like"/>
</dbReference>
<dbReference type="SUPFAM" id="SSF55816">
    <property type="entry name" value="5'-nucleotidase (syn. UDP-sugar hydrolase), C-terminal domain"/>
    <property type="match status" value="1"/>
</dbReference>
<gene>
    <name evidence="5" type="ORF">METESE_34560</name>
</gene>
<reference evidence="5" key="1">
    <citation type="journal article" date="2023" name="Int. J. Syst. Evol. Microbiol.">
        <title>Mesoterricola silvestris gen. nov., sp. nov., Mesoterricola sediminis sp. nov., Geothrix oryzae sp. nov., Geothrix edaphica sp. nov., Geothrix rubra sp. nov., and Geothrix limicola sp. nov., six novel members of Acidobacteriota isolated from soils.</title>
        <authorList>
            <person name="Itoh H."/>
            <person name="Sugisawa Y."/>
            <person name="Mise K."/>
            <person name="Xu Z."/>
            <person name="Kuniyasu M."/>
            <person name="Ushijima N."/>
            <person name="Kawano K."/>
            <person name="Kobayashi E."/>
            <person name="Shiratori Y."/>
            <person name="Masuda Y."/>
            <person name="Senoo K."/>
        </authorList>
    </citation>
    <scope>NUCLEOTIDE SEQUENCE</scope>
    <source>
        <strain evidence="5">W786</strain>
    </source>
</reference>
<comment type="similarity">
    <text evidence="2">Belongs to the 5'-nucleotidase family.</text>
</comment>
<dbReference type="Proteomes" id="UP001228113">
    <property type="component" value="Chromosome"/>
</dbReference>
<dbReference type="GO" id="GO:0009166">
    <property type="term" value="P:nucleotide catabolic process"/>
    <property type="evidence" value="ECO:0007669"/>
    <property type="project" value="InterPro"/>
</dbReference>
<keyword evidence="6" id="KW-1185">Reference proteome</keyword>
<dbReference type="InterPro" id="IPR008334">
    <property type="entry name" value="5'-Nucleotdase_C"/>
</dbReference>
<dbReference type="SUPFAM" id="SSF56300">
    <property type="entry name" value="Metallo-dependent phosphatases"/>
    <property type="match status" value="1"/>
</dbReference>
<protein>
    <submittedName>
        <fullName evidence="5">Multifunctional 2',3'-cyclic-nucleotide 2'-phosphodiesterase/5'-nucleotidase/3'-nucleotidase</fullName>
    </submittedName>
</protein>
<dbReference type="InterPro" id="IPR036907">
    <property type="entry name" value="5'-Nucleotdase_C_sf"/>
</dbReference>
<sequence length="534" mass="56984">MLSRCFCVLLCVLGLQAQEARIRILGTSDLKAQVLPQDPFTLAPVPGGWARLGTLVRLLKAEVPDSLLVDCGDGTGGSPMAYVWSRLHPDRPEPVTAVLNGLGATAMTVGHLELMGGFKQIRAMEEQAKFPWLAANVRFAATGKLAFTPYQKVEVAGVQVAILGLVARPRPALPDPLEGLVVEDPVACAKEMVPVLRQKEKVDVVIVALHGGAAETCAGDPESPSACLAQQVKGIDLILAGHTGVLTQAHPGGVPVLQPGSRGAAVAVADLTLRRARGRWEVGAVATRLERPAADLEPDPGVLQATAELRAFTDAYLDTLATQLATDLDGRWGRMEDTPLAHLLHTVLRQATGAQVTAVPAPSKTLFIPKGPTSVRQFYALSPTDDPAVRIQVTGRQLRAYLEHAAKFFSYSHHPDLFNRQGGPGEFDTLEGVTYALDISREPGARVVTLTVQGKPVKDDQVFSLGLPARRLAGAGGYVEAMGWKGRPEAVTAEPLRNLLLAHVLAKPSLSVGTVDTWRIIPALDRERVLAQQP</sequence>
<evidence type="ECO:0000259" key="4">
    <source>
        <dbReference type="Pfam" id="PF02872"/>
    </source>
</evidence>
<dbReference type="InterPro" id="IPR004843">
    <property type="entry name" value="Calcineurin-like_PHP"/>
</dbReference>
<dbReference type="GO" id="GO:0016787">
    <property type="term" value="F:hydrolase activity"/>
    <property type="evidence" value="ECO:0007669"/>
    <property type="project" value="UniProtKB-KW"/>
</dbReference>